<evidence type="ECO:0000256" key="5">
    <source>
        <dbReference type="ARBA" id="ARBA00022737"/>
    </source>
</evidence>
<dbReference type="FunFam" id="2.60.120.10:FF:000006">
    <property type="entry name" value="cAMP-dependent protein kinase type I-alpha regulatory subunit"/>
    <property type="match status" value="1"/>
</dbReference>
<dbReference type="GO" id="GO:0005829">
    <property type="term" value="C:cytosol"/>
    <property type="evidence" value="ECO:0007669"/>
    <property type="project" value="TreeGrafter"/>
</dbReference>
<proteinExistence type="inferred from homology"/>
<dbReference type="Proteomes" id="UP000187209">
    <property type="component" value="Unassembled WGS sequence"/>
</dbReference>
<keyword evidence="4 8" id="KW-0116">cAMP-binding</keyword>
<comment type="caution">
    <text evidence="11">The sequence shown here is derived from an EMBL/GenBank/DDBJ whole genome shotgun (WGS) entry which is preliminary data.</text>
</comment>
<keyword evidence="6 8" id="KW-0547">Nucleotide-binding</keyword>
<accession>A0A1R2CAJ9</accession>
<keyword evidence="7 8" id="KW-0114">cAMP</keyword>
<dbReference type="InterPro" id="IPR018490">
    <property type="entry name" value="cNMP-bd_dom_sf"/>
</dbReference>
<comment type="similarity">
    <text evidence="1">Belongs to the cAMP-dependent kinase regulatory chain family.</text>
</comment>
<organism evidence="11 12">
    <name type="scientific">Stentor coeruleus</name>
    <dbReference type="NCBI Taxonomy" id="5963"/>
    <lineage>
        <taxon>Eukaryota</taxon>
        <taxon>Sar</taxon>
        <taxon>Alveolata</taxon>
        <taxon>Ciliophora</taxon>
        <taxon>Postciliodesmatophora</taxon>
        <taxon>Heterotrichea</taxon>
        <taxon>Heterotrichida</taxon>
        <taxon>Stentoridae</taxon>
        <taxon>Stentor</taxon>
    </lineage>
</organism>
<dbReference type="InterPro" id="IPR000595">
    <property type="entry name" value="cNMP-bd_dom"/>
</dbReference>
<feature type="binding site" evidence="8">
    <location>
        <position position="211"/>
    </location>
    <ligand>
        <name>3',5'-cyclic AMP</name>
        <dbReference type="ChEBI" id="CHEBI:58165"/>
        <label>1</label>
    </ligand>
</feature>
<evidence type="ECO:0000256" key="1">
    <source>
        <dbReference type="ARBA" id="ARBA00005753"/>
    </source>
</evidence>
<dbReference type="PIRSF" id="PIRSF000548">
    <property type="entry name" value="PK_regulatory"/>
    <property type="match status" value="1"/>
</dbReference>
<dbReference type="SMART" id="SM00100">
    <property type="entry name" value="cNMP"/>
    <property type="match status" value="2"/>
</dbReference>
<dbReference type="InterPro" id="IPR014710">
    <property type="entry name" value="RmlC-like_jellyroll"/>
</dbReference>
<dbReference type="EMBL" id="MPUH01000218">
    <property type="protein sequence ID" value="OMJ86029.1"/>
    <property type="molecule type" value="Genomic_DNA"/>
</dbReference>
<dbReference type="GO" id="GO:0004862">
    <property type="term" value="F:cAMP-dependent protein kinase inhibitor activity"/>
    <property type="evidence" value="ECO:0007669"/>
    <property type="project" value="TreeGrafter"/>
</dbReference>
<dbReference type="Gene3D" id="2.60.120.10">
    <property type="entry name" value="Jelly Rolls"/>
    <property type="match status" value="2"/>
</dbReference>
<feature type="binding site" evidence="8">
    <location>
        <position position="335"/>
    </location>
    <ligand>
        <name>3',5'-cyclic AMP</name>
        <dbReference type="ChEBI" id="CHEBI:58165"/>
        <label>2</label>
    </ligand>
</feature>
<dbReference type="GO" id="GO:0034236">
    <property type="term" value="F:protein kinase A catalytic subunit binding"/>
    <property type="evidence" value="ECO:0007669"/>
    <property type="project" value="TreeGrafter"/>
</dbReference>
<dbReference type="PANTHER" id="PTHR11635:SF152">
    <property type="entry name" value="CAMP-DEPENDENT PROTEIN KINASE TYPE I REGULATORY SUBUNIT-RELATED"/>
    <property type="match status" value="1"/>
</dbReference>
<dbReference type="OrthoDB" id="417078at2759"/>
<keyword evidence="12" id="KW-1185">Reference proteome</keyword>
<evidence type="ECO:0000313" key="11">
    <source>
        <dbReference type="EMBL" id="OMJ86029.1"/>
    </source>
</evidence>
<keyword evidence="3" id="KW-0597">Phosphoprotein</keyword>
<dbReference type="GO" id="GO:0033554">
    <property type="term" value="P:cellular response to stress"/>
    <property type="evidence" value="ECO:0007669"/>
    <property type="project" value="UniProtKB-ARBA"/>
</dbReference>
<keyword evidence="5" id="KW-0677">Repeat</keyword>
<dbReference type="PROSITE" id="PS00889">
    <property type="entry name" value="CNMP_BINDING_2"/>
    <property type="match status" value="2"/>
</dbReference>
<feature type="domain" description="Cyclic nucleotide-binding" evidence="10">
    <location>
        <begin position="142"/>
        <end position="261"/>
    </location>
</feature>
<feature type="region of interest" description="Disordered" evidence="9">
    <location>
        <begin position="69"/>
        <end position="107"/>
    </location>
</feature>
<evidence type="ECO:0000313" key="12">
    <source>
        <dbReference type="Proteomes" id="UP000187209"/>
    </source>
</evidence>
<reference evidence="11 12" key="1">
    <citation type="submission" date="2016-11" db="EMBL/GenBank/DDBJ databases">
        <title>The macronuclear genome of Stentor coeruleus: a giant cell with tiny introns.</title>
        <authorList>
            <person name="Slabodnick M."/>
            <person name="Ruby J.G."/>
            <person name="Reiff S.B."/>
            <person name="Swart E.C."/>
            <person name="Gosai S."/>
            <person name="Prabakaran S."/>
            <person name="Witkowska E."/>
            <person name="Larue G.E."/>
            <person name="Fisher S."/>
            <person name="Freeman R.M."/>
            <person name="Gunawardena J."/>
            <person name="Chu W."/>
            <person name="Stover N.A."/>
            <person name="Gregory B.D."/>
            <person name="Nowacki M."/>
            <person name="Derisi J."/>
            <person name="Roy S.W."/>
            <person name="Marshall W.F."/>
            <person name="Sood P."/>
        </authorList>
    </citation>
    <scope>NUCLEOTIDE SEQUENCE [LARGE SCALE GENOMIC DNA]</scope>
    <source>
        <strain evidence="11">WM001</strain>
    </source>
</reference>
<dbReference type="PRINTS" id="PR00103">
    <property type="entry name" value="CAMPKINASE"/>
</dbReference>
<evidence type="ECO:0000256" key="4">
    <source>
        <dbReference type="ARBA" id="ARBA00022566"/>
    </source>
</evidence>
<sequence length="393" mass="44616">MSVQNKDYASTVLNPFLKDIVATLLVKRPDEPLPFLMNLLQKKLGREGQLSEKAELHMLRKEVARLKLQAEHGSEDEHSESAEEDTVEELPQKPSHPNRHRSAVSAEAYGKWNKKEDFRPRVIPKTQETERHLSERLSTSFMFSHLHGTEKNIVIQAMEEKKVTNGETVIKEGDDGNELYIVESGNLKCYKKIAGENKHIKDYSSGDAFGELALLYNAPRAATIIADGQCILWSLDRECFNHIVKDAAMKRREKYVEFLSKVELLTGMDPYERSQLADVLKTVTFAANDFVIKQGEEGNVFYIVEEGNAVATKIIQPGQPAQEVLRYAPGDYFGELALIRNEPRAANVQSVSDLKCLVLDRHSFKRLLGPLEDILRRNAKHYEEIPTKAQKSR</sequence>
<dbReference type="SUPFAM" id="SSF51206">
    <property type="entry name" value="cAMP-binding domain-like"/>
    <property type="match status" value="2"/>
</dbReference>
<dbReference type="InterPro" id="IPR012198">
    <property type="entry name" value="cAMP_dep_PK_reg_su"/>
</dbReference>
<evidence type="ECO:0000256" key="3">
    <source>
        <dbReference type="ARBA" id="ARBA00022553"/>
    </source>
</evidence>
<protein>
    <recommendedName>
        <fullName evidence="2">cAMP-dependent protein kinase regulatory subunit</fullName>
    </recommendedName>
</protein>
<evidence type="ECO:0000256" key="9">
    <source>
        <dbReference type="SAM" id="MobiDB-lite"/>
    </source>
</evidence>
<dbReference type="FunFam" id="2.60.120.10:FF:000039">
    <property type="entry name" value="cAMP-dependent protein kinase regulatory subunit"/>
    <property type="match status" value="1"/>
</dbReference>
<dbReference type="GO" id="GO:0005952">
    <property type="term" value="C:cAMP-dependent protein kinase complex"/>
    <property type="evidence" value="ECO:0007669"/>
    <property type="project" value="InterPro"/>
</dbReference>
<dbReference type="InterPro" id="IPR018488">
    <property type="entry name" value="cNMP-bd_CS"/>
</dbReference>
<feature type="binding site" evidence="8">
    <location>
        <position position="344"/>
    </location>
    <ligand>
        <name>3',5'-cyclic AMP</name>
        <dbReference type="ChEBI" id="CHEBI:58165"/>
        <label>2</label>
    </ligand>
</feature>
<evidence type="ECO:0000259" key="10">
    <source>
        <dbReference type="PROSITE" id="PS50042"/>
    </source>
</evidence>
<feature type="compositionally biased region" description="Basic and acidic residues" evidence="9">
    <location>
        <begin position="69"/>
        <end position="81"/>
    </location>
</feature>
<dbReference type="PANTHER" id="PTHR11635">
    <property type="entry name" value="CAMP-DEPENDENT PROTEIN KINASE REGULATORY CHAIN"/>
    <property type="match status" value="1"/>
</dbReference>
<feature type="binding site" evidence="8">
    <location>
        <position position="220"/>
    </location>
    <ligand>
        <name>3',5'-cyclic AMP</name>
        <dbReference type="ChEBI" id="CHEBI:58165"/>
        <label>1</label>
    </ligand>
</feature>
<dbReference type="CDD" id="cd00038">
    <property type="entry name" value="CAP_ED"/>
    <property type="match status" value="2"/>
</dbReference>
<dbReference type="PROSITE" id="PS00888">
    <property type="entry name" value="CNMP_BINDING_1"/>
    <property type="match status" value="2"/>
</dbReference>
<evidence type="ECO:0000256" key="6">
    <source>
        <dbReference type="ARBA" id="ARBA00022741"/>
    </source>
</evidence>
<evidence type="ECO:0000256" key="7">
    <source>
        <dbReference type="ARBA" id="ARBA00023149"/>
    </source>
</evidence>
<evidence type="ECO:0000256" key="8">
    <source>
        <dbReference type="PIRSR" id="PIRSR000548-1"/>
    </source>
</evidence>
<dbReference type="GO" id="GO:0030552">
    <property type="term" value="F:cAMP binding"/>
    <property type="evidence" value="ECO:0007669"/>
    <property type="project" value="UniProtKB-KW"/>
</dbReference>
<evidence type="ECO:0000256" key="2">
    <source>
        <dbReference type="ARBA" id="ARBA00020355"/>
    </source>
</evidence>
<dbReference type="AlphaFoldDB" id="A0A1R2CAJ9"/>
<feature type="domain" description="Cyclic nucleotide-binding" evidence="10">
    <location>
        <begin position="264"/>
        <end position="385"/>
    </location>
</feature>
<gene>
    <name evidence="11" type="ORF">SteCoe_12532</name>
</gene>
<dbReference type="Pfam" id="PF00027">
    <property type="entry name" value="cNMP_binding"/>
    <property type="match status" value="2"/>
</dbReference>
<dbReference type="PROSITE" id="PS50042">
    <property type="entry name" value="CNMP_BINDING_3"/>
    <property type="match status" value="2"/>
</dbReference>
<name>A0A1R2CAJ9_9CILI</name>
<dbReference type="InterPro" id="IPR050503">
    <property type="entry name" value="cAMP-dep_PK_reg_su-like"/>
</dbReference>